<name>H1YJ18_9SPHI</name>
<proteinExistence type="predicted"/>
<accession>H1YJ18</accession>
<protein>
    <submittedName>
        <fullName evidence="3">FIST C domain-containing protein</fullName>
    </submittedName>
</protein>
<dbReference type="SMART" id="SM01204">
    <property type="entry name" value="FIST_C"/>
    <property type="match status" value="1"/>
</dbReference>
<dbReference type="Pfam" id="PF08495">
    <property type="entry name" value="FIST"/>
    <property type="match status" value="1"/>
</dbReference>
<feature type="domain" description="FIST C-domain" evidence="2">
    <location>
        <begin position="218"/>
        <end position="359"/>
    </location>
</feature>
<dbReference type="SMART" id="SM00897">
    <property type="entry name" value="FIST"/>
    <property type="match status" value="1"/>
</dbReference>
<evidence type="ECO:0000313" key="3">
    <source>
        <dbReference type="EMBL" id="EHQ27713.1"/>
    </source>
</evidence>
<dbReference type="RefSeq" id="WP_008508265.1">
    <property type="nucleotide sequence ID" value="NZ_CM001403.1"/>
</dbReference>
<reference evidence="3" key="1">
    <citation type="submission" date="2011-09" db="EMBL/GenBank/DDBJ databases">
        <title>The permanent draft genome of Mucilaginibacter paludis DSM 18603.</title>
        <authorList>
            <consortium name="US DOE Joint Genome Institute (JGI-PGF)"/>
            <person name="Lucas S."/>
            <person name="Han J."/>
            <person name="Lapidus A."/>
            <person name="Bruce D."/>
            <person name="Goodwin L."/>
            <person name="Pitluck S."/>
            <person name="Peters L."/>
            <person name="Kyrpides N."/>
            <person name="Mavromatis K."/>
            <person name="Ivanova N."/>
            <person name="Mikhailova N."/>
            <person name="Held B."/>
            <person name="Detter J.C."/>
            <person name="Tapia R."/>
            <person name="Han C."/>
            <person name="Land M."/>
            <person name="Hauser L."/>
            <person name="Markowitz V."/>
            <person name="Cheng J.-F."/>
            <person name="Hugenholtz P."/>
            <person name="Woyke T."/>
            <person name="Wu D."/>
            <person name="Tindall B."/>
            <person name="Brambilla E."/>
            <person name="Klenk H.-P."/>
            <person name="Eisen J.A."/>
        </authorList>
    </citation>
    <scope>NUCLEOTIDE SEQUENCE [LARGE SCALE GENOMIC DNA]</scope>
    <source>
        <strain evidence="3">DSM 18603</strain>
    </source>
</reference>
<sequence>MQTRQHLFLNSVWDDAPSGLNAGKCQLVLAFGSSESIVKPEVFQYLKASYPQADIVFSSTAGEIMNDSVYDHSVAATAVELEKNKVRCVKTNINQHNNSFEAGNFLMKQLAQDDLRCIFIISDGTFVNGSELVNGFNEANHLNVPVTGGLAGDADRFEKTFTGLNEIPSQGNVIAVGFYGSGLLVGHGSFGGWDEFGHERTITRSDKNVLYEIDHKNALDLYKQYLGDYVNELPGSALLFPLSIKINGSEENLVRTILSVNEEAKSMTFAGNLPEGSKVRLMKANFDKLIDASSIAATNSYSSIGSQHHEPDLAILVSCVGRKLILQERTDEEVIAAREVLGSKVTITGFYSYGEISPFSAESKCELHNQTMTITTLTEI</sequence>
<evidence type="ECO:0000259" key="2">
    <source>
        <dbReference type="SMART" id="SM01204"/>
    </source>
</evidence>
<gene>
    <name evidence="3" type="ORF">Mucpa_3615</name>
</gene>
<dbReference type="EMBL" id="CM001403">
    <property type="protein sequence ID" value="EHQ27713.1"/>
    <property type="molecule type" value="Genomic_DNA"/>
</dbReference>
<dbReference type="InterPro" id="IPR013702">
    <property type="entry name" value="FIST_domain_N"/>
</dbReference>
<dbReference type="OrthoDB" id="9770435at2"/>
<dbReference type="PANTHER" id="PTHR40252">
    <property type="entry name" value="BLR0328 PROTEIN"/>
    <property type="match status" value="1"/>
</dbReference>
<dbReference type="eggNOG" id="COG3287">
    <property type="taxonomic scope" value="Bacteria"/>
</dbReference>
<dbReference type="PANTHER" id="PTHR40252:SF2">
    <property type="entry name" value="BLR0328 PROTEIN"/>
    <property type="match status" value="1"/>
</dbReference>
<evidence type="ECO:0000313" key="4">
    <source>
        <dbReference type="Proteomes" id="UP000002774"/>
    </source>
</evidence>
<dbReference type="InterPro" id="IPR019494">
    <property type="entry name" value="FIST_C"/>
</dbReference>
<dbReference type="Pfam" id="PF10442">
    <property type="entry name" value="FIST_C"/>
    <property type="match status" value="1"/>
</dbReference>
<evidence type="ECO:0000259" key="1">
    <source>
        <dbReference type="SMART" id="SM00897"/>
    </source>
</evidence>
<organism evidence="3 4">
    <name type="scientific">Mucilaginibacter paludis DSM 18603</name>
    <dbReference type="NCBI Taxonomy" id="714943"/>
    <lineage>
        <taxon>Bacteria</taxon>
        <taxon>Pseudomonadati</taxon>
        <taxon>Bacteroidota</taxon>
        <taxon>Sphingobacteriia</taxon>
        <taxon>Sphingobacteriales</taxon>
        <taxon>Sphingobacteriaceae</taxon>
        <taxon>Mucilaginibacter</taxon>
    </lineage>
</organism>
<dbReference type="AlphaFoldDB" id="H1YJ18"/>
<dbReference type="HOGENOM" id="CLU_052774_2_0_10"/>
<keyword evidence="4" id="KW-1185">Reference proteome</keyword>
<dbReference type="Proteomes" id="UP000002774">
    <property type="component" value="Chromosome"/>
</dbReference>
<dbReference type="STRING" id="714943.Mucpa_3615"/>
<feature type="domain" description="FIST" evidence="1">
    <location>
        <begin position="24"/>
        <end position="217"/>
    </location>
</feature>